<dbReference type="NCBIfam" id="TIGR02809">
    <property type="entry name" value="phasin_3"/>
    <property type="match status" value="1"/>
</dbReference>
<keyword evidence="4" id="KW-1185">Reference proteome</keyword>
<name>A0ABY6N6X6_9ALTE</name>
<reference evidence="3" key="1">
    <citation type="submission" date="2022-06" db="EMBL/GenBank/DDBJ databases">
        <title>Alkalimarinus sp. nov., isolated from gut of a Alitta virens.</title>
        <authorList>
            <person name="Yang A.I."/>
            <person name="Shin N.-R."/>
        </authorList>
    </citation>
    <scope>NUCLEOTIDE SEQUENCE</scope>
    <source>
        <strain evidence="3">A2M4</strain>
    </source>
</reference>
<gene>
    <name evidence="3" type="ORF">NKI27_08960</name>
</gene>
<evidence type="ECO:0000313" key="4">
    <source>
        <dbReference type="Proteomes" id="UP001163739"/>
    </source>
</evidence>
<organism evidence="3 4">
    <name type="scientific">Alkalimarinus alittae</name>
    <dbReference type="NCBI Taxonomy" id="2961619"/>
    <lineage>
        <taxon>Bacteria</taxon>
        <taxon>Pseudomonadati</taxon>
        <taxon>Pseudomonadota</taxon>
        <taxon>Gammaproteobacteria</taxon>
        <taxon>Alteromonadales</taxon>
        <taxon>Alteromonadaceae</taxon>
        <taxon>Alkalimarinus</taxon>
    </lineage>
</organism>
<protein>
    <submittedName>
        <fullName evidence="3">Phasin family protein</fullName>
    </submittedName>
</protein>
<dbReference type="Pfam" id="PF09361">
    <property type="entry name" value="Phasin_2"/>
    <property type="match status" value="1"/>
</dbReference>
<feature type="domain" description="Phasin" evidence="2">
    <location>
        <begin position="8"/>
        <end position="107"/>
    </location>
</feature>
<dbReference type="EMBL" id="CP100390">
    <property type="protein sequence ID" value="UZE97846.1"/>
    <property type="molecule type" value="Genomic_DNA"/>
</dbReference>
<evidence type="ECO:0000256" key="1">
    <source>
        <dbReference type="SAM" id="MobiDB-lite"/>
    </source>
</evidence>
<evidence type="ECO:0000259" key="2">
    <source>
        <dbReference type="Pfam" id="PF09361"/>
    </source>
</evidence>
<dbReference type="Proteomes" id="UP001163739">
    <property type="component" value="Chromosome"/>
</dbReference>
<dbReference type="InterPro" id="IPR018968">
    <property type="entry name" value="Phasin"/>
</dbReference>
<feature type="region of interest" description="Disordered" evidence="1">
    <location>
        <begin position="108"/>
        <end position="149"/>
    </location>
</feature>
<evidence type="ECO:0000313" key="3">
    <source>
        <dbReference type="EMBL" id="UZE97846.1"/>
    </source>
</evidence>
<feature type="compositionally biased region" description="Basic and acidic residues" evidence="1">
    <location>
        <begin position="133"/>
        <end position="149"/>
    </location>
</feature>
<dbReference type="RefSeq" id="WP_265049320.1">
    <property type="nucleotide sequence ID" value="NZ_CP100390.1"/>
</dbReference>
<feature type="compositionally biased region" description="Basic and acidic residues" evidence="1">
    <location>
        <begin position="110"/>
        <end position="120"/>
    </location>
</feature>
<dbReference type="InterPro" id="IPR014176">
    <property type="entry name" value="Phasin_subfam-3"/>
</dbReference>
<proteinExistence type="predicted"/>
<accession>A0ABY6N6X6</accession>
<sequence>MNDSLIENLTSQATAFYGPMGKINALMMSNIEKVAEFQLGAMKSYAELAMKQVKQVAEVRDLESLKTFGTSQSEVASEISKKIVEDMKALGEMGVEFKSQIEEIVSEAKNPAKDATEKPKAKAKAATASAQKAEPKADAKAEPKTDAKS</sequence>